<evidence type="ECO:0008006" key="4">
    <source>
        <dbReference type="Google" id="ProtNLM"/>
    </source>
</evidence>
<sequence length="156" mass="16709">MDKKTANWLKIIGVIAGVLLSSSAMAQCCSNGGVGAQATMGLGDSAPKVKNLAIDPSVAIYELNRDGVTYLQINDTTGAVRAVVARVDDALWVLPMGKDPDRVELPAVNRIASNTYSNALPAADVNRTNARLVYQTRNFTVHVRQEATGEHWMVSP</sequence>
<evidence type="ECO:0000313" key="2">
    <source>
        <dbReference type="EMBL" id="MCC8622525.1"/>
    </source>
</evidence>
<feature type="signal peptide" evidence="1">
    <location>
        <begin position="1"/>
        <end position="26"/>
    </location>
</feature>
<organism evidence="2 3">
    <name type="scientific">Xanthomonas vesicatoria</name>
    <dbReference type="NCBI Taxonomy" id="56460"/>
    <lineage>
        <taxon>Bacteria</taxon>
        <taxon>Pseudomonadati</taxon>
        <taxon>Pseudomonadota</taxon>
        <taxon>Gammaproteobacteria</taxon>
        <taxon>Lysobacterales</taxon>
        <taxon>Lysobacteraceae</taxon>
        <taxon>Xanthomonas</taxon>
    </lineage>
</organism>
<evidence type="ECO:0000313" key="3">
    <source>
        <dbReference type="Proteomes" id="UP001430544"/>
    </source>
</evidence>
<keyword evidence="3" id="KW-1185">Reference proteome</keyword>
<keyword evidence="1" id="KW-0732">Signal</keyword>
<protein>
    <recommendedName>
        <fullName evidence="4">Secreted protein</fullName>
    </recommendedName>
</protein>
<feature type="chain" id="PRO_5047213662" description="Secreted protein" evidence="1">
    <location>
        <begin position="27"/>
        <end position="156"/>
    </location>
</feature>
<dbReference type="GeneID" id="46984062"/>
<name>A0ABS8L9U2_9XANT</name>
<dbReference type="EMBL" id="JAJIUN010000046">
    <property type="protein sequence ID" value="MCC8622525.1"/>
    <property type="molecule type" value="Genomic_DNA"/>
</dbReference>
<evidence type="ECO:0000256" key="1">
    <source>
        <dbReference type="SAM" id="SignalP"/>
    </source>
</evidence>
<reference evidence="2" key="1">
    <citation type="submission" date="2021-11" db="EMBL/GenBank/DDBJ databases">
        <title>Genome resources and taxonomic validation of 89 Xanthomonas strains.</title>
        <authorList>
            <person name="Tambong J.T."/>
        </authorList>
    </citation>
    <scope>NUCLEOTIDE SEQUENCE</scope>
    <source>
        <strain evidence="2">Bv 5-4A</strain>
    </source>
</reference>
<gene>
    <name evidence="2" type="ORF">LN473_11105</name>
</gene>
<dbReference type="Proteomes" id="UP001430544">
    <property type="component" value="Unassembled WGS sequence"/>
</dbReference>
<accession>A0ABS8L9U2</accession>
<comment type="caution">
    <text evidence="2">The sequence shown here is derived from an EMBL/GenBank/DDBJ whole genome shotgun (WGS) entry which is preliminary data.</text>
</comment>
<dbReference type="RefSeq" id="WP_074052387.1">
    <property type="nucleotide sequence ID" value="NZ_CP018470.1"/>
</dbReference>
<proteinExistence type="predicted"/>